<dbReference type="AlphaFoldDB" id="A0A180GUQ0"/>
<organism evidence="3">
    <name type="scientific">Puccinia triticina (isolate 1-1 / race 1 (BBBD))</name>
    <name type="common">Brown leaf rust fungus</name>
    <dbReference type="NCBI Taxonomy" id="630390"/>
    <lineage>
        <taxon>Eukaryota</taxon>
        <taxon>Fungi</taxon>
        <taxon>Dikarya</taxon>
        <taxon>Basidiomycota</taxon>
        <taxon>Pucciniomycotina</taxon>
        <taxon>Pucciniomycetes</taxon>
        <taxon>Pucciniales</taxon>
        <taxon>Pucciniaceae</taxon>
        <taxon>Puccinia</taxon>
    </lineage>
</organism>
<keyword evidence="2" id="KW-0812">Transmembrane</keyword>
<gene>
    <name evidence="3" type="ORF">PTTG_26560</name>
</gene>
<evidence type="ECO:0000256" key="2">
    <source>
        <dbReference type="SAM" id="Phobius"/>
    </source>
</evidence>
<feature type="transmembrane region" description="Helical" evidence="2">
    <location>
        <begin position="377"/>
        <end position="398"/>
    </location>
</feature>
<reference evidence="3" key="2">
    <citation type="submission" date="2016-05" db="EMBL/GenBank/DDBJ databases">
        <title>Comparative analysis highlights variable genome content of wheat rusts and divergence of the mating loci.</title>
        <authorList>
            <person name="Cuomo C.A."/>
            <person name="Bakkeren G."/>
            <person name="Szabo L."/>
            <person name="Khalil H."/>
            <person name="Joly D."/>
            <person name="Goldberg J."/>
            <person name="Young S."/>
            <person name="Zeng Q."/>
            <person name="Fellers J."/>
        </authorList>
    </citation>
    <scope>NUCLEOTIDE SEQUENCE [LARGE SCALE GENOMIC DNA]</scope>
    <source>
        <strain evidence="3">1-1 BBBD Race 1</strain>
    </source>
</reference>
<evidence type="ECO:0000313" key="3">
    <source>
        <dbReference type="EMBL" id="OAV95703.1"/>
    </source>
</evidence>
<dbReference type="EnsemblFungi" id="PTTG_26560-t43_1">
    <property type="protein sequence ID" value="PTTG_26560-t43_1-p1"/>
    <property type="gene ID" value="PTTG_26560"/>
</dbReference>
<dbReference type="VEuPathDB" id="FungiDB:PTTG_26560"/>
<dbReference type="OrthoDB" id="2506991at2759"/>
<feature type="transmembrane region" description="Helical" evidence="2">
    <location>
        <begin position="333"/>
        <end position="357"/>
    </location>
</feature>
<proteinExistence type="predicted"/>
<keyword evidence="2" id="KW-1133">Transmembrane helix</keyword>
<sequence length="441" mass="49714">MASSSPTLEAILNGTSHDPKSNPFLSLMRGLDRRQNPPVDASQARELLVSIATYIIIFLVCVTIICLPYLQGAGGHRRRHWIIKRQYLDGHSQPYWIPNSGLIVAGCHLVGSTFFLVFLGLRYHDFKSGYVADAFYGSAWLELRWYPSYWSFFTQAWSTWFVRASEASLKGKKNGIHPLVFNANLIVFPTTALISALVLISAQVASMSAQVDSYKTLIASLHQLSLHWQQGQNTLGSPQFRTASAQFTEYSIKSSYMLARFRDTGLFWSFMAIPTLIFYVFGISTLLRVMYKRFHAVKSQSDQESTISSTGSFVKRLLKNHNQNKSSKLRTSFIYLGVHYVMMTLTLVYHIFVGLIFYLSGEAAMVNDDRSKPWLELFMLLANSGSYFLLGALIVQLLRIISEGRDQASGSTSSSKSEKNTDYELSLSESKNCHPDIQLMT</sequence>
<name>A0A180GUQ0_PUCT1</name>
<protein>
    <submittedName>
        <fullName evidence="3 4">Uncharacterized protein</fullName>
    </submittedName>
</protein>
<keyword evidence="2" id="KW-0472">Membrane</keyword>
<feature type="transmembrane region" description="Helical" evidence="2">
    <location>
        <begin position="266"/>
        <end position="291"/>
    </location>
</feature>
<dbReference type="Proteomes" id="UP000005240">
    <property type="component" value="Unassembled WGS sequence"/>
</dbReference>
<feature type="transmembrane region" description="Helical" evidence="2">
    <location>
        <begin position="47"/>
        <end position="70"/>
    </location>
</feature>
<keyword evidence="5" id="KW-1185">Reference proteome</keyword>
<evidence type="ECO:0000313" key="4">
    <source>
        <dbReference type="EnsemblFungi" id="PTTG_26560-t43_1-p1"/>
    </source>
</evidence>
<evidence type="ECO:0000313" key="5">
    <source>
        <dbReference type="Proteomes" id="UP000005240"/>
    </source>
</evidence>
<feature type="region of interest" description="Disordered" evidence="1">
    <location>
        <begin position="407"/>
        <end position="427"/>
    </location>
</feature>
<dbReference type="EMBL" id="ADAS02000026">
    <property type="protein sequence ID" value="OAV95703.1"/>
    <property type="molecule type" value="Genomic_DNA"/>
</dbReference>
<evidence type="ECO:0000256" key="1">
    <source>
        <dbReference type="SAM" id="MobiDB-lite"/>
    </source>
</evidence>
<feature type="transmembrane region" description="Helical" evidence="2">
    <location>
        <begin position="183"/>
        <end position="205"/>
    </location>
</feature>
<reference evidence="3" key="1">
    <citation type="submission" date="2009-11" db="EMBL/GenBank/DDBJ databases">
        <authorList>
            <consortium name="The Broad Institute Genome Sequencing Platform"/>
            <person name="Ward D."/>
            <person name="Feldgarden M."/>
            <person name="Earl A."/>
            <person name="Young S.K."/>
            <person name="Zeng Q."/>
            <person name="Koehrsen M."/>
            <person name="Alvarado L."/>
            <person name="Berlin A."/>
            <person name="Bochicchio J."/>
            <person name="Borenstein D."/>
            <person name="Chapman S.B."/>
            <person name="Chen Z."/>
            <person name="Engels R."/>
            <person name="Freedman E."/>
            <person name="Gellesch M."/>
            <person name="Goldberg J."/>
            <person name="Griggs A."/>
            <person name="Gujja S."/>
            <person name="Heilman E."/>
            <person name="Heiman D."/>
            <person name="Hepburn T."/>
            <person name="Howarth C."/>
            <person name="Jen D."/>
            <person name="Larson L."/>
            <person name="Lewis B."/>
            <person name="Mehta T."/>
            <person name="Park D."/>
            <person name="Pearson M."/>
            <person name="Roberts A."/>
            <person name="Saif S."/>
            <person name="Shea T."/>
            <person name="Shenoy N."/>
            <person name="Sisk P."/>
            <person name="Stolte C."/>
            <person name="Sykes S."/>
            <person name="Thomson T."/>
            <person name="Walk T."/>
            <person name="White J."/>
            <person name="Yandava C."/>
            <person name="Izard J."/>
            <person name="Baranova O.V."/>
            <person name="Blanton J.M."/>
            <person name="Tanner A.C."/>
            <person name="Dewhirst F.E."/>
            <person name="Haas B."/>
            <person name="Nusbaum C."/>
            <person name="Birren B."/>
        </authorList>
    </citation>
    <scope>NUCLEOTIDE SEQUENCE [LARGE SCALE GENOMIC DNA]</scope>
    <source>
        <strain evidence="3">1-1 BBBD Race 1</strain>
    </source>
</reference>
<reference evidence="4 5" key="3">
    <citation type="journal article" date="2017" name="G3 (Bethesda)">
        <title>Comparative analysis highlights variable genome content of wheat rusts and divergence of the mating loci.</title>
        <authorList>
            <person name="Cuomo C.A."/>
            <person name="Bakkeren G."/>
            <person name="Khalil H.B."/>
            <person name="Panwar V."/>
            <person name="Joly D."/>
            <person name="Linning R."/>
            <person name="Sakthikumar S."/>
            <person name="Song X."/>
            <person name="Adiconis X."/>
            <person name="Fan L."/>
            <person name="Goldberg J.M."/>
            <person name="Levin J.Z."/>
            <person name="Young S."/>
            <person name="Zeng Q."/>
            <person name="Anikster Y."/>
            <person name="Bruce M."/>
            <person name="Wang M."/>
            <person name="Yin C."/>
            <person name="McCallum B."/>
            <person name="Szabo L.J."/>
            <person name="Hulbert S."/>
            <person name="Chen X."/>
            <person name="Fellers J.P."/>
        </authorList>
    </citation>
    <scope>NUCLEOTIDE SEQUENCE</scope>
    <source>
        <strain evidence="5">Isolate 1-1 / race 1 (BBBD)</strain>
        <strain evidence="4">isolate 1-1 / race 1 (BBBD)</strain>
    </source>
</reference>
<accession>A0A180GUQ0</accession>
<feature type="transmembrane region" description="Helical" evidence="2">
    <location>
        <begin position="143"/>
        <end position="162"/>
    </location>
</feature>
<reference evidence="4" key="4">
    <citation type="submission" date="2025-05" db="UniProtKB">
        <authorList>
            <consortium name="EnsemblFungi"/>
        </authorList>
    </citation>
    <scope>IDENTIFICATION</scope>
    <source>
        <strain evidence="4">isolate 1-1 / race 1 (BBBD)</strain>
    </source>
</reference>
<feature type="transmembrane region" description="Helical" evidence="2">
    <location>
        <begin position="102"/>
        <end position="123"/>
    </location>
</feature>